<evidence type="ECO:0000313" key="1">
    <source>
        <dbReference type="EMBL" id="KUI52617.1"/>
    </source>
</evidence>
<sequence length="250" mass="26580">MDRGDVFVIRYPLQVIRNIDHKRPLNRLGVNPLPLPVQHLKSTIGVLPQHREELEIGLGQVQRQGKRPHKLPRQCQTGTPVPHHRRLEVRDAPGLAPRKPAILTALGPVGLEPDVPADVLGDTRQVSHSRVAAWIVGPRKGLAVVDALGGVDALRLGRLVPIVTCLVGRTGDGGGDAVVLDVEEAVVGRRVVDLPCHGEAVLERCAEDARDVDDGDFVGGGVPEGGPEHGPVHGAVAGGELELEGLNLVI</sequence>
<evidence type="ECO:0000313" key="2">
    <source>
        <dbReference type="Proteomes" id="UP000078576"/>
    </source>
</evidence>
<dbReference type="Proteomes" id="UP000078576">
    <property type="component" value="Unassembled WGS sequence"/>
</dbReference>
<accession>A0A194ULT3</accession>
<proteinExistence type="predicted"/>
<organism evidence="1 2">
    <name type="scientific">Cytospora mali</name>
    <name type="common">Apple Valsa canker fungus</name>
    <name type="synonym">Valsa mali</name>
    <dbReference type="NCBI Taxonomy" id="578113"/>
    <lineage>
        <taxon>Eukaryota</taxon>
        <taxon>Fungi</taxon>
        <taxon>Dikarya</taxon>
        <taxon>Ascomycota</taxon>
        <taxon>Pezizomycotina</taxon>
        <taxon>Sordariomycetes</taxon>
        <taxon>Sordariomycetidae</taxon>
        <taxon>Diaporthales</taxon>
        <taxon>Cytosporaceae</taxon>
        <taxon>Cytospora</taxon>
    </lineage>
</organism>
<dbReference type="EMBL" id="KN714666">
    <property type="protein sequence ID" value="KUI52617.1"/>
    <property type="molecule type" value="Genomic_DNA"/>
</dbReference>
<keyword evidence="2" id="KW-1185">Reference proteome</keyword>
<protein>
    <submittedName>
        <fullName evidence="1">Uncharacterized protein</fullName>
    </submittedName>
</protein>
<gene>
    <name evidence="1" type="ORF">VP1G_10507</name>
</gene>
<reference evidence="2" key="1">
    <citation type="submission" date="2014-12" db="EMBL/GenBank/DDBJ databases">
        <title>Genome Sequence of Valsa Canker Pathogens Uncovers a Specific Adaption of Colonization on Woody Bark.</title>
        <authorList>
            <person name="Yin Z."/>
            <person name="Liu H."/>
            <person name="Gao X."/>
            <person name="Li Z."/>
            <person name="Song N."/>
            <person name="Ke X."/>
            <person name="Dai Q."/>
            <person name="Wu Y."/>
            <person name="Sun Y."/>
            <person name="Xu J.-R."/>
            <person name="Kang Z.K."/>
            <person name="Wang L."/>
            <person name="Huang L."/>
        </authorList>
    </citation>
    <scope>NUCLEOTIDE SEQUENCE [LARGE SCALE GENOMIC DNA]</scope>
    <source>
        <strain evidence="2">SXYL134</strain>
    </source>
</reference>
<dbReference type="AlphaFoldDB" id="A0A194ULT3"/>
<name>A0A194ULT3_CYTMA</name>